<evidence type="ECO:0000256" key="3">
    <source>
        <dbReference type="ARBA" id="ARBA00007381"/>
    </source>
</evidence>
<keyword evidence="7 8" id="KW-0472">Membrane</keyword>
<organism evidence="9 10">
    <name type="scientific">Peptostreptococcus equinus</name>
    <dbReference type="NCBI Taxonomy" id="3003601"/>
    <lineage>
        <taxon>Bacteria</taxon>
        <taxon>Bacillati</taxon>
        <taxon>Bacillota</taxon>
        <taxon>Clostridia</taxon>
        <taxon>Peptostreptococcales</taxon>
        <taxon>Peptostreptococcaceae</taxon>
        <taxon>Peptostreptococcus</taxon>
    </lineage>
</organism>
<gene>
    <name evidence="9" type="ORF">O0R46_04825</name>
</gene>
<dbReference type="InterPro" id="IPR018181">
    <property type="entry name" value="Heat_shock_70_CS"/>
</dbReference>
<dbReference type="PANTHER" id="PTHR43663">
    <property type="entry name" value="CHROMATE TRANSPORT PROTEIN-RELATED"/>
    <property type="match status" value="1"/>
</dbReference>
<dbReference type="Proteomes" id="UP001164187">
    <property type="component" value="Chromosome"/>
</dbReference>
<feature type="transmembrane region" description="Helical" evidence="8">
    <location>
        <begin position="79"/>
        <end position="101"/>
    </location>
</feature>
<dbReference type="InterPro" id="IPR003370">
    <property type="entry name" value="Chromate_transpt"/>
</dbReference>
<keyword evidence="5 8" id="KW-0812">Transmembrane</keyword>
<evidence type="ECO:0000256" key="8">
    <source>
        <dbReference type="SAM" id="Phobius"/>
    </source>
</evidence>
<dbReference type="InterPro" id="IPR052518">
    <property type="entry name" value="CHR_Transporter"/>
</dbReference>
<evidence type="ECO:0000313" key="9">
    <source>
        <dbReference type="EMBL" id="WAW15779.1"/>
    </source>
</evidence>
<protein>
    <submittedName>
        <fullName evidence="9">Chromate transporter</fullName>
    </submittedName>
</protein>
<evidence type="ECO:0000256" key="2">
    <source>
        <dbReference type="ARBA" id="ARBA00005262"/>
    </source>
</evidence>
<name>A0ABY7JTG9_9FIRM</name>
<evidence type="ECO:0000256" key="5">
    <source>
        <dbReference type="ARBA" id="ARBA00022692"/>
    </source>
</evidence>
<evidence type="ECO:0000256" key="6">
    <source>
        <dbReference type="ARBA" id="ARBA00022989"/>
    </source>
</evidence>
<keyword evidence="4" id="KW-1003">Cell membrane</keyword>
<feature type="transmembrane region" description="Helical" evidence="8">
    <location>
        <begin position="113"/>
        <end position="131"/>
    </location>
</feature>
<comment type="similarity">
    <text evidence="2">Belongs to the chromate ion transporter (CHR) (TC 2.A.51) family.</text>
</comment>
<keyword evidence="6 8" id="KW-1133">Transmembrane helix</keyword>
<dbReference type="RefSeq" id="WP_269312459.1">
    <property type="nucleotide sequence ID" value="NZ_CP114052.1"/>
</dbReference>
<evidence type="ECO:0000256" key="7">
    <source>
        <dbReference type="ARBA" id="ARBA00023136"/>
    </source>
</evidence>
<proteinExistence type="inferred from homology"/>
<evidence type="ECO:0000256" key="1">
    <source>
        <dbReference type="ARBA" id="ARBA00004651"/>
    </source>
</evidence>
<reference evidence="9" key="1">
    <citation type="submission" date="2022-12" db="EMBL/GenBank/DDBJ databases">
        <title>Peptostreptococcus.</title>
        <authorList>
            <person name="Lee S.H."/>
        </authorList>
    </citation>
    <scope>NUCLEOTIDE SEQUENCE</scope>
    <source>
        <strain evidence="9">CBA3647</strain>
    </source>
</reference>
<evidence type="ECO:0000256" key="4">
    <source>
        <dbReference type="ARBA" id="ARBA00022475"/>
    </source>
</evidence>
<comment type="subcellular location">
    <subcellularLocation>
        <location evidence="1">Cell membrane</location>
        <topology evidence="1">Multi-pass membrane protein</topology>
    </subcellularLocation>
</comment>
<dbReference type="PROSITE" id="PS01036">
    <property type="entry name" value="HSP70_3"/>
    <property type="match status" value="1"/>
</dbReference>
<sequence>MDNKINLINLFKILFKINAVTFGGGYTILPIIKDEFSNKLNLIDEDEMLDIIAISQSGPGPMAINTSLLLGFKLRGIKGAITCLIASVLPCLITISLVFYIYKYLINNSLAKAVLDTMSGSVTAILFITVYSMAKKALSKNKGYGIIVFIISLLLSLFIKVNTIYIILSSAISGLLYFSIIDLGCDKYE</sequence>
<dbReference type="PANTHER" id="PTHR43663:SF2">
    <property type="entry name" value="CHROMATE TRANSPORT PROTEIN-RELATED"/>
    <property type="match status" value="1"/>
</dbReference>
<evidence type="ECO:0000313" key="10">
    <source>
        <dbReference type="Proteomes" id="UP001164187"/>
    </source>
</evidence>
<comment type="similarity">
    <text evidence="3">Belongs to the heat shock protein 70 family.</text>
</comment>
<dbReference type="Pfam" id="PF02417">
    <property type="entry name" value="Chromate_transp"/>
    <property type="match status" value="1"/>
</dbReference>
<dbReference type="EMBL" id="CP114052">
    <property type="protein sequence ID" value="WAW15779.1"/>
    <property type="molecule type" value="Genomic_DNA"/>
</dbReference>
<accession>A0ABY7JTG9</accession>
<keyword evidence="10" id="KW-1185">Reference proteome</keyword>
<feature type="transmembrane region" description="Helical" evidence="8">
    <location>
        <begin position="143"/>
        <end position="159"/>
    </location>
</feature>